<feature type="domain" description="RelA/SpoT" evidence="2">
    <location>
        <begin position="86"/>
        <end position="209"/>
    </location>
</feature>
<name>A0A9D2RQR4_9MICO</name>
<dbReference type="PANTHER" id="PTHR47837">
    <property type="entry name" value="GTP PYROPHOSPHOKINASE YJBM"/>
    <property type="match status" value="1"/>
</dbReference>
<evidence type="ECO:0000259" key="2">
    <source>
        <dbReference type="SMART" id="SM00954"/>
    </source>
</evidence>
<dbReference type="GO" id="GO:0015969">
    <property type="term" value="P:guanosine tetraphosphate metabolic process"/>
    <property type="evidence" value="ECO:0007669"/>
    <property type="project" value="InterPro"/>
</dbReference>
<dbReference type="Proteomes" id="UP000823823">
    <property type="component" value="Unassembled WGS sequence"/>
</dbReference>
<dbReference type="InterPro" id="IPR007685">
    <property type="entry name" value="RelA_SpoT"/>
</dbReference>
<dbReference type="Gene3D" id="3.30.460.10">
    <property type="entry name" value="Beta Polymerase, domain 2"/>
    <property type="match status" value="1"/>
</dbReference>
<feature type="region of interest" description="Disordered" evidence="1">
    <location>
        <begin position="239"/>
        <end position="272"/>
    </location>
</feature>
<gene>
    <name evidence="3" type="ORF">H9786_15800</name>
</gene>
<dbReference type="Pfam" id="PF04607">
    <property type="entry name" value="RelA_SpoT"/>
    <property type="match status" value="1"/>
</dbReference>
<evidence type="ECO:0000256" key="1">
    <source>
        <dbReference type="SAM" id="MobiDB-lite"/>
    </source>
</evidence>
<dbReference type="EMBL" id="DWZH01000133">
    <property type="protein sequence ID" value="HJB11961.1"/>
    <property type="molecule type" value="Genomic_DNA"/>
</dbReference>
<protein>
    <submittedName>
        <fullName evidence="3">GTP pyrophosphokinase family protein</fullName>
    </submittedName>
</protein>
<dbReference type="Gene3D" id="1.10.287.860">
    <property type="entry name" value="Nucleotidyltransferase"/>
    <property type="match status" value="1"/>
</dbReference>
<dbReference type="AlphaFoldDB" id="A0A9D2RQR4"/>
<feature type="compositionally biased region" description="Basic and acidic residues" evidence="1">
    <location>
        <begin position="257"/>
        <end position="272"/>
    </location>
</feature>
<dbReference type="SUPFAM" id="SSF81301">
    <property type="entry name" value="Nucleotidyltransferase"/>
    <property type="match status" value="1"/>
</dbReference>
<dbReference type="SMART" id="SM00954">
    <property type="entry name" value="RelA_SpoT"/>
    <property type="match status" value="1"/>
</dbReference>
<sequence length="272" mass="31554">MDDHAGLEDLTRRSLQELLKVGHELDLEGEEGAEALTSQLRQVRDEFVQLRMHYQFGIDEVQTKVNILRQEFEQVHDYSPIEHVRTRLKSVESLVEKAVRTGGEMTIPAIRERIHDIAGIRITCSFVSDAYWIADMLSRQPDLTVLKVKDYIDHPKPNGYRSLHLIVEVPVFLSEHTEKVPVELQIRTIAMDFWASVEHKLSYKYGQQLPPHLSAELEDAAQAASDLDQRMARMREEIRPMPRQHRRAAPLIALPARRTEDRPPEQRDQTRM</sequence>
<dbReference type="InterPro" id="IPR052366">
    <property type="entry name" value="GTP_Pyrophosphokinase"/>
</dbReference>
<dbReference type="CDD" id="cd05399">
    <property type="entry name" value="NT_Rel-Spo_like"/>
    <property type="match status" value="1"/>
</dbReference>
<dbReference type="PANTHER" id="PTHR47837:SF2">
    <property type="entry name" value="GTP PYROPHOSPHOKINASE YWAC"/>
    <property type="match status" value="1"/>
</dbReference>
<proteinExistence type="predicted"/>
<evidence type="ECO:0000313" key="3">
    <source>
        <dbReference type="EMBL" id="HJB11961.1"/>
    </source>
</evidence>
<evidence type="ECO:0000313" key="4">
    <source>
        <dbReference type="Proteomes" id="UP000823823"/>
    </source>
</evidence>
<reference evidence="3" key="1">
    <citation type="journal article" date="2021" name="PeerJ">
        <title>Extensive microbial diversity within the chicken gut microbiome revealed by metagenomics and culture.</title>
        <authorList>
            <person name="Gilroy R."/>
            <person name="Ravi A."/>
            <person name="Getino M."/>
            <person name="Pursley I."/>
            <person name="Horton D.L."/>
            <person name="Alikhan N.F."/>
            <person name="Baker D."/>
            <person name="Gharbi K."/>
            <person name="Hall N."/>
            <person name="Watson M."/>
            <person name="Adriaenssens E.M."/>
            <person name="Foster-Nyarko E."/>
            <person name="Jarju S."/>
            <person name="Secka A."/>
            <person name="Antonio M."/>
            <person name="Oren A."/>
            <person name="Chaudhuri R.R."/>
            <person name="La Ragione R."/>
            <person name="Hildebrand F."/>
            <person name="Pallen M.J."/>
        </authorList>
    </citation>
    <scope>NUCLEOTIDE SEQUENCE</scope>
    <source>
        <strain evidence="3">ChiHjej13B12-24818</strain>
    </source>
</reference>
<organism evidence="3 4">
    <name type="scientific">Candidatus Brachybacterium merdavium</name>
    <dbReference type="NCBI Taxonomy" id="2838513"/>
    <lineage>
        <taxon>Bacteria</taxon>
        <taxon>Bacillati</taxon>
        <taxon>Actinomycetota</taxon>
        <taxon>Actinomycetes</taxon>
        <taxon>Micrococcales</taxon>
        <taxon>Dermabacteraceae</taxon>
        <taxon>Brachybacterium</taxon>
    </lineage>
</organism>
<reference evidence="3" key="2">
    <citation type="submission" date="2021-04" db="EMBL/GenBank/DDBJ databases">
        <authorList>
            <person name="Gilroy R."/>
        </authorList>
    </citation>
    <scope>NUCLEOTIDE SEQUENCE</scope>
    <source>
        <strain evidence="3">ChiHjej13B12-24818</strain>
    </source>
</reference>
<dbReference type="InterPro" id="IPR043519">
    <property type="entry name" value="NT_sf"/>
</dbReference>
<comment type="caution">
    <text evidence="3">The sequence shown here is derived from an EMBL/GenBank/DDBJ whole genome shotgun (WGS) entry which is preliminary data.</text>
</comment>
<accession>A0A9D2RQR4</accession>